<evidence type="ECO:0000313" key="3">
    <source>
        <dbReference type="EMBL" id="ASV99127.1"/>
    </source>
</evidence>
<name>A0A248VJ97_9BURK</name>
<dbReference type="InterPro" id="IPR002656">
    <property type="entry name" value="Acyl_transf_3_dom"/>
</dbReference>
<dbReference type="KEGG" id="parb:CJU94_13765"/>
<dbReference type="GO" id="GO:0016020">
    <property type="term" value="C:membrane"/>
    <property type="evidence" value="ECO:0007669"/>
    <property type="project" value="TreeGrafter"/>
</dbReference>
<proteinExistence type="predicted"/>
<dbReference type="AlphaFoldDB" id="A0A248VJ97"/>
<feature type="transmembrane region" description="Helical" evidence="1">
    <location>
        <begin position="248"/>
        <end position="265"/>
    </location>
</feature>
<feature type="transmembrane region" description="Helical" evidence="1">
    <location>
        <begin position="44"/>
        <end position="64"/>
    </location>
</feature>
<dbReference type="GO" id="GO:0016747">
    <property type="term" value="F:acyltransferase activity, transferring groups other than amino-acyl groups"/>
    <property type="evidence" value="ECO:0007669"/>
    <property type="project" value="InterPro"/>
</dbReference>
<organism evidence="3 4">
    <name type="scientific">Paraburkholderia aromaticivorans</name>
    <dbReference type="NCBI Taxonomy" id="2026199"/>
    <lineage>
        <taxon>Bacteria</taxon>
        <taxon>Pseudomonadati</taxon>
        <taxon>Pseudomonadota</taxon>
        <taxon>Betaproteobacteria</taxon>
        <taxon>Burkholderiales</taxon>
        <taxon>Burkholderiaceae</taxon>
        <taxon>Paraburkholderia</taxon>
    </lineage>
</organism>
<feature type="domain" description="Acyltransferase 3" evidence="2">
    <location>
        <begin position="79"/>
        <end position="405"/>
    </location>
</feature>
<dbReference type="EMBL" id="CP022989">
    <property type="protein sequence ID" value="ASV99127.1"/>
    <property type="molecule type" value="Genomic_DNA"/>
</dbReference>
<keyword evidence="1" id="KW-0812">Transmembrane</keyword>
<dbReference type="PANTHER" id="PTHR23028">
    <property type="entry name" value="ACETYLTRANSFERASE"/>
    <property type="match status" value="1"/>
</dbReference>
<dbReference type="InterPro" id="IPR050879">
    <property type="entry name" value="Acyltransferase_3"/>
</dbReference>
<evidence type="ECO:0000259" key="2">
    <source>
        <dbReference type="Pfam" id="PF01757"/>
    </source>
</evidence>
<dbReference type="Pfam" id="PF01757">
    <property type="entry name" value="Acyl_transf_3"/>
    <property type="match status" value="1"/>
</dbReference>
<dbReference type="Proteomes" id="UP000215158">
    <property type="component" value="Chromosome 1"/>
</dbReference>
<keyword evidence="1" id="KW-0472">Membrane</keyword>
<feature type="transmembrane region" description="Helical" evidence="1">
    <location>
        <begin position="324"/>
        <end position="344"/>
    </location>
</feature>
<feature type="transmembrane region" description="Helical" evidence="1">
    <location>
        <begin position="116"/>
        <end position="137"/>
    </location>
</feature>
<dbReference type="GO" id="GO:0000271">
    <property type="term" value="P:polysaccharide biosynthetic process"/>
    <property type="evidence" value="ECO:0007669"/>
    <property type="project" value="TreeGrafter"/>
</dbReference>
<feature type="transmembrane region" description="Helical" evidence="1">
    <location>
        <begin position="356"/>
        <end position="374"/>
    </location>
</feature>
<sequence>MGRLMRVHDHQIAKAGCSTIALQCEAHARKAPSKGTTIMNMLSIWPTLVIIGVTILILSVKRVFSCLDTAPVAHQHRLDSIDGLRGILASAVVFHHFVMTAYNLKNRTSGLPPSPFYSFIGPGAVAVFFMITGYLFWGRLIDRQGNIKWLELYVNRAFRIYPLYLLLIVAYFIFVIRHVGIAATQTMGQTAAQLSQWLFFGIVNQPTPFLNRPEYLGLVGQTWSLHYEWLFYMALPLLAIVAREKATVAITASAFIFMLFGNAVITDLSVVFIEHFLIGMLTASLLRTYPKLKGNGAVRSFVAIVAGAFAILISGGPYTNLATVLLGISFFCIASGASAFGILTAAGTKRLGNISYSIYLLHGLIINLLMQFPRYNANLVFTTQRFWLVTFLTYGCIIAVSIATYYVIERGGINLGRRIIQNLPANATRSNSALAE</sequence>
<evidence type="ECO:0000256" key="1">
    <source>
        <dbReference type="SAM" id="Phobius"/>
    </source>
</evidence>
<protein>
    <recommendedName>
        <fullName evidence="2">Acyltransferase 3 domain-containing protein</fullName>
    </recommendedName>
</protein>
<feature type="transmembrane region" description="Helical" evidence="1">
    <location>
        <begin position="301"/>
        <end position="318"/>
    </location>
</feature>
<feature type="transmembrane region" description="Helical" evidence="1">
    <location>
        <begin position="386"/>
        <end position="408"/>
    </location>
</feature>
<gene>
    <name evidence="3" type="ORF">CJU94_13765</name>
</gene>
<feature type="transmembrane region" description="Helical" evidence="1">
    <location>
        <begin position="158"/>
        <end position="176"/>
    </location>
</feature>
<accession>A0A248VJ97</accession>
<keyword evidence="1" id="KW-1133">Transmembrane helix</keyword>
<keyword evidence="4" id="KW-1185">Reference proteome</keyword>
<evidence type="ECO:0000313" key="4">
    <source>
        <dbReference type="Proteomes" id="UP000215158"/>
    </source>
</evidence>
<reference evidence="3 4" key="1">
    <citation type="submission" date="2017-08" db="EMBL/GenBank/DDBJ databases">
        <title>Identification and genetic characteristics of simultaneous BTEX- and naphthalene-degrading Paraburkholderia sp. BN5 isolated from petroleum-contaminated soil.</title>
        <authorList>
            <person name="Lee Y."/>
            <person name="Jeon C.O."/>
        </authorList>
    </citation>
    <scope>NUCLEOTIDE SEQUENCE [LARGE SCALE GENOMIC DNA]</scope>
    <source>
        <strain evidence="3 4">BN5</strain>
    </source>
</reference>
<feature type="transmembrane region" description="Helical" evidence="1">
    <location>
        <begin position="223"/>
        <end position="241"/>
    </location>
</feature>
<dbReference type="PANTHER" id="PTHR23028:SF53">
    <property type="entry name" value="ACYL_TRANSF_3 DOMAIN-CONTAINING PROTEIN"/>
    <property type="match status" value="1"/>
</dbReference>
<feature type="transmembrane region" description="Helical" evidence="1">
    <location>
        <begin position="271"/>
        <end position="289"/>
    </location>
</feature>